<keyword evidence="1" id="KW-1133">Transmembrane helix</keyword>
<evidence type="ECO:0000313" key="3">
    <source>
        <dbReference type="EMBL" id="GFY91843.1"/>
    </source>
</evidence>
<organism evidence="3 4">
    <name type="scientific">Actinidia rufa</name>
    <dbReference type="NCBI Taxonomy" id="165716"/>
    <lineage>
        <taxon>Eukaryota</taxon>
        <taxon>Viridiplantae</taxon>
        <taxon>Streptophyta</taxon>
        <taxon>Embryophyta</taxon>
        <taxon>Tracheophyta</taxon>
        <taxon>Spermatophyta</taxon>
        <taxon>Magnoliopsida</taxon>
        <taxon>eudicotyledons</taxon>
        <taxon>Gunneridae</taxon>
        <taxon>Pentapetalae</taxon>
        <taxon>asterids</taxon>
        <taxon>Ericales</taxon>
        <taxon>Actinidiaceae</taxon>
        <taxon>Actinidia</taxon>
    </lineage>
</organism>
<reference evidence="3 4" key="1">
    <citation type="submission" date="2019-07" db="EMBL/GenBank/DDBJ databases">
        <title>De Novo Assembly of kiwifruit Actinidia rufa.</title>
        <authorList>
            <person name="Sugita-Konishi S."/>
            <person name="Sato K."/>
            <person name="Mori E."/>
            <person name="Abe Y."/>
            <person name="Kisaki G."/>
            <person name="Hamano K."/>
            <person name="Suezawa K."/>
            <person name="Otani M."/>
            <person name="Fukuda T."/>
            <person name="Manabe T."/>
            <person name="Gomi K."/>
            <person name="Tabuchi M."/>
            <person name="Akimitsu K."/>
            <person name="Kataoka I."/>
        </authorList>
    </citation>
    <scope>NUCLEOTIDE SEQUENCE [LARGE SCALE GENOMIC DNA]</scope>
    <source>
        <strain evidence="4">cv. Fuchu</strain>
    </source>
</reference>
<evidence type="ECO:0000256" key="1">
    <source>
        <dbReference type="SAM" id="Phobius"/>
    </source>
</evidence>
<comment type="caution">
    <text evidence="3">The sequence shown here is derived from an EMBL/GenBank/DDBJ whole genome shotgun (WGS) entry which is preliminary data.</text>
</comment>
<evidence type="ECO:0000259" key="2">
    <source>
        <dbReference type="PROSITE" id="PS50948"/>
    </source>
</evidence>
<dbReference type="Pfam" id="PF08276">
    <property type="entry name" value="PAN_2"/>
    <property type="match status" value="1"/>
</dbReference>
<keyword evidence="1" id="KW-0472">Membrane</keyword>
<dbReference type="EMBL" id="BJWL01000008">
    <property type="protein sequence ID" value="GFY91843.1"/>
    <property type="molecule type" value="Genomic_DNA"/>
</dbReference>
<dbReference type="InterPro" id="IPR003609">
    <property type="entry name" value="Pan_app"/>
</dbReference>
<accession>A0A7J0EZP1</accession>
<keyword evidence="1" id="KW-0812">Transmembrane</keyword>
<keyword evidence="4" id="KW-1185">Reference proteome</keyword>
<dbReference type="OrthoDB" id="4062651at2759"/>
<feature type="transmembrane region" description="Helical" evidence="1">
    <location>
        <begin position="161"/>
        <end position="180"/>
    </location>
</feature>
<protein>
    <recommendedName>
        <fullName evidence="2">Apple domain-containing protein</fullName>
    </recommendedName>
</protein>
<name>A0A7J0EZP1_9ERIC</name>
<feature type="domain" description="Apple" evidence="2">
    <location>
        <begin position="76"/>
        <end position="155"/>
    </location>
</feature>
<evidence type="ECO:0000313" key="4">
    <source>
        <dbReference type="Proteomes" id="UP000585474"/>
    </source>
</evidence>
<dbReference type="PROSITE" id="PS50948">
    <property type="entry name" value="PAN"/>
    <property type="match status" value="1"/>
</dbReference>
<gene>
    <name evidence="3" type="ORF">Acr_08g0002390</name>
</gene>
<proteinExistence type="predicted"/>
<sequence>MVSEDLKFSYLSNENESYFTFSVKDMDKLAWIGIDSSGIVSQFVGQTDGYNWRGYQFHCDDTNCYSGCVAPEPSKCWSGDNEFIQARGIMSKWNYTSNYSLGLSNCEEMCKRSCSCTAYAAAQSNGTGCRFSDAHEFYRADLQQSADVFYFARQGSNKTKLWYTIGSPVVFLSICIIVFLNV</sequence>
<dbReference type="AlphaFoldDB" id="A0A7J0EZP1"/>
<dbReference type="Proteomes" id="UP000585474">
    <property type="component" value="Unassembled WGS sequence"/>
</dbReference>